<accession>A0AAV5HME5</accession>
<comment type="caution">
    <text evidence="9">The sequence shown here is derived from an EMBL/GenBank/DDBJ whole genome shotgun (WGS) entry which is preliminary data.</text>
</comment>
<evidence type="ECO:0000313" key="9">
    <source>
        <dbReference type="EMBL" id="GKU89978.1"/>
    </source>
</evidence>
<feature type="compositionally biased region" description="Low complexity" evidence="7">
    <location>
        <begin position="228"/>
        <end position="243"/>
    </location>
</feature>
<reference evidence="9 10" key="1">
    <citation type="journal article" date="2021" name="Commun. Biol.">
        <title>The genome of Shorea leprosula (Dipterocarpaceae) highlights the ecological relevance of drought in aseasonal tropical rainforests.</title>
        <authorList>
            <person name="Ng K.K.S."/>
            <person name="Kobayashi M.J."/>
            <person name="Fawcett J.A."/>
            <person name="Hatakeyama M."/>
            <person name="Paape T."/>
            <person name="Ng C.H."/>
            <person name="Ang C.C."/>
            <person name="Tnah L.H."/>
            <person name="Lee C.T."/>
            <person name="Nishiyama T."/>
            <person name="Sese J."/>
            <person name="O'Brien M.J."/>
            <person name="Copetti D."/>
            <person name="Mohd Noor M.I."/>
            <person name="Ong R.C."/>
            <person name="Putra M."/>
            <person name="Sireger I.Z."/>
            <person name="Indrioko S."/>
            <person name="Kosugi Y."/>
            <person name="Izuno A."/>
            <person name="Isagi Y."/>
            <person name="Lee S.L."/>
            <person name="Shimizu K.K."/>
        </authorList>
    </citation>
    <scope>NUCLEOTIDE SEQUENCE [LARGE SCALE GENOMIC DNA]</scope>
    <source>
        <strain evidence="9">214</strain>
    </source>
</reference>
<comment type="subcellular location">
    <subcellularLocation>
        <location evidence="1">Nucleus</location>
    </subcellularLocation>
</comment>
<evidence type="ECO:0000256" key="7">
    <source>
        <dbReference type="SAM" id="MobiDB-lite"/>
    </source>
</evidence>
<evidence type="ECO:0000256" key="1">
    <source>
        <dbReference type="ARBA" id="ARBA00004123"/>
    </source>
</evidence>
<dbReference type="GO" id="GO:0005634">
    <property type="term" value="C:nucleus"/>
    <property type="evidence" value="ECO:0007669"/>
    <property type="project" value="UniProtKB-SubCell"/>
</dbReference>
<dbReference type="FunFam" id="4.10.280.10:FF:000032">
    <property type="entry name" value="Transcription factor bHLH123 family"/>
    <property type="match status" value="1"/>
</dbReference>
<keyword evidence="6" id="KW-0539">Nucleus</keyword>
<evidence type="ECO:0000256" key="3">
    <source>
        <dbReference type="ARBA" id="ARBA00023015"/>
    </source>
</evidence>
<evidence type="ECO:0000256" key="2">
    <source>
        <dbReference type="ARBA" id="ARBA00011738"/>
    </source>
</evidence>
<dbReference type="GO" id="GO:0000978">
    <property type="term" value="F:RNA polymerase II cis-regulatory region sequence-specific DNA binding"/>
    <property type="evidence" value="ECO:0007669"/>
    <property type="project" value="TreeGrafter"/>
</dbReference>
<feature type="region of interest" description="Disordered" evidence="7">
    <location>
        <begin position="1"/>
        <end position="20"/>
    </location>
</feature>
<comment type="subunit">
    <text evidence="2">Homodimer.</text>
</comment>
<keyword evidence="10" id="KW-1185">Reference proteome</keyword>
<dbReference type="Gene3D" id="4.10.280.10">
    <property type="entry name" value="Helix-loop-helix DNA-binding domain"/>
    <property type="match status" value="1"/>
</dbReference>
<feature type="region of interest" description="Disordered" evidence="7">
    <location>
        <begin position="337"/>
        <end position="359"/>
    </location>
</feature>
<evidence type="ECO:0000256" key="6">
    <source>
        <dbReference type="ARBA" id="ARBA00023242"/>
    </source>
</evidence>
<sequence length="395" mass="43016">MESSNLHHQQHHQLVGSSSPLATPSCYGVAPSISVNGSEYDQNYNGVILNSRQKNDLIQDHWTGNNNHDSSFKYSHRSVRDLNLAKIKEDQSSEYSFRGFTEMLNSPSSSIGDSHPQSKDLNDLSEKLLLQTISPSFPMFSSAAEFSCGRAQNYSSSGDGLPSRSGSFSQIYPSINISNLSQVPSSPFEISSSLMNSPALNLLSSARFNSSCFTQPNSFALHHMHHQPSPTSSSSSNKISSFPDEITDAKRSPSSLPEPNPTQAAAKKSRVEPRNSCPPFKVRKEKLGDRIAALQQLVAPYGKTDTASVLMEAIGYIKFLQNQVETLSVPYMKSTSRNKTCRSKQGGTTMEEGSEEGRRDLRSRGLCLVPLSFMSYVTGDGGGGIWPPPNFGGGT</sequence>
<evidence type="ECO:0000256" key="4">
    <source>
        <dbReference type="ARBA" id="ARBA00023125"/>
    </source>
</evidence>
<feature type="domain" description="BHLH" evidence="8">
    <location>
        <begin position="271"/>
        <end position="320"/>
    </location>
</feature>
<dbReference type="InterPro" id="IPR036638">
    <property type="entry name" value="HLH_DNA-bd_sf"/>
</dbReference>
<evidence type="ECO:0000313" key="10">
    <source>
        <dbReference type="Proteomes" id="UP001054252"/>
    </source>
</evidence>
<proteinExistence type="predicted"/>
<evidence type="ECO:0000256" key="5">
    <source>
        <dbReference type="ARBA" id="ARBA00023163"/>
    </source>
</evidence>
<protein>
    <recommendedName>
        <fullName evidence="8">BHLH domain-containing protein</fullName>
    </recommendedName>
</protein>
<gene>
    <name evidence="9" type="ORF">SLEP1_g4044</name>
</gene>
<dbReference type="AlphaFoldDB" id="A0AAV5HME5"/>
<dbReference type="Proteomes" id="UP001054252">
    <property type="component" value="Unassembled WGS sequence"/>
</dbReference>
<keyword evidence="4" id="KW-0238">DNA-binding</keyword>
<feature type="region of interest" description="Disordered" evidence="7">
    <location>
        <begin position="223"/>
        <end position="282"/>
    </location>
</feature>
<name>A0AAV5HME5_9ROSI</name>
<dbReference type="EMBL" id="BPVZ01000004">
    <property type="protein sequence ID" value="GKU89978.1"/>
    <property type="molecule type" value="Genomic_DNA"/>
</dbReference>
<organism evidence="9 10">
    <name type="scientific">Rubroshorea leprosula</name>
    <dbReference type="NCBI Taxonomy" id="152421"/>
    <lineage>
        <taxon>Eukaryota</taxon>
        <taxon>Viridiplantae</taxon>
        <taxon>Streptophyta</taxon>
        <taxon>Embryophyta</taxon>
        <taxon>Tracheophyta</taxon>
        <taxon>Spermatophyta</taxon>
        <taxon>Magnoliopsida</taxon>
        <taxon>eudicotyledons</taxon>
        <taxon>Gunneridae</taxon>
        <taxon>Pentapetalae</taxon>
        <taxon>rosids</taxon>
        <taxon>malvids</taxon>
        <taxon>Malvales</taxon>
        <taxon>Dipterocarpaceae</taxon>
        <taxon>Rubroshorea</taxon>
    </lineage>
</organism>
<dbReference type="PROSITE" id="PS50888">
    <property type="entry name" value="BHLH"/>
    <property type="match status" value="1"/>
</dbReference>
<dbReference type="InterPro" id="IPR045843">
    <property type="entry name" value="IND-like"/>
</dbReference>
<dbReference type="PANTHER" id="PTHR16223:SF56">
    <property type="entry name" value="TRANSCRIPTION FACTOR BHLH110"/>
    <property type="match status" value="1"/>
</dbReference>
<dbReference type="InterPro" id="IPR011598">
    <property type="entry name" value="bHLH_dom"/>
</dbReference>
<dbReference type="GO" id="GO:0000981">
    <property type="term" value="F:DNA-binding transcription factor activity, RNA polymerase II-specific"/>
    <property type="evidence" value="ECO:0007669"/>
    <property type="project" value="TreeGrafter"/>
</dbReference>
<dbReference type="GO" id="GO:0046983">
    <property type="term" value="F:protein dimerization activity"/>
    <property type="evidence" value="ECO:0007669"/>
    <property type="project" value="InterPro"/>
</dbReference>
<dbReference type="CDD" id="cd11393">
    <property type="entry name" value="bHLH_AtbHLH_like"/>
    <property type="match status" value="1"/>
</dbReference>
<evidence type="ECO:0000259" key="8">
    <source>
        <dbReference type="PROSITE" id="PS50888"/>
    </source>
</evidence>
<keyword evidence="3" id="KW-0805">Transcription regulation</keyword>
<dbReference type="PANTHER" id="PTHR16223">
    <property type="entry name" value="TRANSCRIPTION FACTOR BHLH83-RELATED"/>
    <property type="match status" value="1"/>
</dbReference>
<feature type="compositionally biased region" description="Polar residues" evidence="7">
    <location>
        <begin position="252"/>
        <end position="263"/>
    </location>
</feature>
<dbReference type="SUPFAM" id="SSF47459">
    <property type="entry name" value="HLH, helix-loop-helix DNA-binding domain"/>
    <property type="match status" value="1"/>
</dbReference>
<dbReference type="InterPro" id="IPR045239">
    <property type="entry name" value="bHLH95_bHLH"/>
</dbReference>
<keyword evidence="5" id="KW-0804">Transcription</keyword>